<dbReference type="Proteomes" id="UP000325255">
    <property type="component" value="Unassembled WGS sequence"/>
</dbReference>
<dbReference type="SMART" id="SM00304">
    <property type="entry name" value="HAMP"/>
    <property type="match status" value="1"/>
</dbReference>
<evidence type="ECO:0000259" key="7">
    <source>
        <dbReference type="PROSITE" id="PS50111"/>
    </source>
</evidence>
<dbReference type="CDD" id="cd06225">
    <property type="entry name" value="HAMP"/>
    <property type="match status" value="1"/>
</dbReference>
<accession>A0A5M6ITY9</accession>
<name>A0A5M6ITY9_9PROT</name>
<dbReference type="InterPro" id="IPR003660">
    <property type="entry name" value="HAMP_dom"/>
</dbReference>
<dbReference type="PROSITE" id="PS50111">
    <property type="entry name" value="CHEMOTAXIS_TRANSDUC_2"/>
    <property type="match status" value="1"/>
</dbReference>
<dbReference type="Gene3D" id="6.10.340.10">
    <property type="match status" value="1"/>
</dbReference>
<dbReference type="PRINTS" id="PR00260">
    <property type="entry name" value="CHEMTRNSDUCR"/>
</dbReference>
<dbReference type="GO" id="GO:0007165">
    <property type="term" value="P:signal transduction"/>
    <property type="evidence" value="ECO:0007669"/>
    <property type="project" value="UniProtKB-KW"/>
</dbReference>
<dbReference type="InterPro" id="IPR004089">
    <property type="entry name" value="MCPsignal_dom"/>
</dbReference>
<evidence type="ECO:0000256" key="6">
    <source>
        <dbReference type="SAM" id="MobiDB-lite"/>
    </source>
</evidence>
<evidence type="ECO:0000313" key="10">
    <source>
        <dbReference type="EMBL" id="KAA5611399.1"/>
    </source>
</evidence>
<feature type="compositionally biased region" description="Polar residues" evidence="6">
    <location>
        <begin position="326"/>
        <end position="336"/>
    </location>
</feature>
<comment type="subcellular location">
    <subcellularLocation>
        <location evidence="1">Cell inner membrane</location>
        <topology evidence="1">Multi-pass membrane protein</topology>
    </subcellularLocation>
</comment>
<feature type="region of interest" description="Disordered" evidence="6">
    <location>
        <begin position="317"/>
        <end position="336"/>
    </location>
</feature>
<keyword evidence="2" id="KW-0997">Cell inner membrane</keyword>
<dbReference type="InterPro" id="IPR000727">
    <property type="entry name" value="T_SNARE_dom"/>
</dbReference>
<dbReference type="InterPro" id="IPR024478">
    <property type="entry name" value="HlyB_4HB_MCP"/>
</dbReference>
<dbReference type="PROSITE" id="PS50885">
    <property type="entry name" value="HAMP"/>
    <property type="match status" value="1"/>
</dbReference>
<evidence type="ECO:0000313" key="11">
    <source>
        <dbReference type="Proteomes" id="UP000325255"/>
    </source>
</evidence>
<comment type="caution">
    <text evidence="10">The sequence shown here is derived from an EMBL/GenBank/DDBJ whole genome shotgun (WGS) entry which is preliminary data.</text>
</comment>
<dbReference type="AlphaFoldDB" id="A0A5M6ITY9"/>
<feature type="domain" description="Methyl-accepting transducer" evidence="7">
    <location>
        <begin position="303"/>
        <end position="539"/>
    </location>
</feature>
<dbReference type="GO" id="GO:0006935">
    <property type="term" value="P:chemotaxis"/>
    <property type="evidence" value="ECO:0007669"/>
    <property type="project" value="InterPro"/>
</dbReference>
<dbReference type="Pfam" id="PF12729">
    <property type="entry name" value="4HB_MCP_1"/>
    <property type="match status" value="1"/>
</dbReference>
<dbReference type="SUPFAM" id="SSF58104">
    <property type="entry name" value="Methyl-accepting chemotaxis protein (MCP) signaling domain"/>
    <property type="match status" value="1"/>
</dbReference>
<evidence type="ECO:0000256" key="5">
    <source>
        <dbReference type="PROSITE-ProRule" id="PRU00284"/>
    </source>
</evidence>
<gene>
    <name evidence="10" type="ORF">F1189_14785</name>
</gene>
<evidence type="ECO:0000256" key="2">
    <source>
        <dbReference type="ARBA" id="ARBA00022519"/>
    </source>
</evidence>
<dbReference type="InterPro" id="IPR004090">
    <property type="entry name" value="Chemotax_Me-accpt_rcpt"/>
</dbReference>
<dbReference type="Pfam" id="PF00672">
    <property type="entry name" value="HAMP"/>
    <property type="match status" value="1"/>
</dbReference>
<dbReference type="GO" id="GO:0035438">
    <property type="term" value="F:cyclic-di-GMP binding"/>
    <property type="evidence" value="ECO:0007669"/>
    <property type="project" value="InterPro"/>
</dbReference>
<dbReference type="GO" id="GO:0004888">
    <property type="term" value="F:transmembrane signaling receptor activity"/>
    <property type="evidence" value="ECO:0007669"/>
    <property type="project" value="InterPro"/>
</dbReference>
<evidence type="ECO:0000259" key="8">
    <source>
        <dbReference type="PROSITE" id="PS50192"/>
    </source>
</evidence>
<dbReference type="Gene3D" id="1.10.287.950">
    <property type="entry name" value="Methyl-accepting chemotaxis protein"/>
    <property type="match status" value="1"/>
</dbReference>
<comment type="similarity">
    <text evidence="4">Belongs to the methyl-accepting chemotaxis (MCP) protein family.</text>
</comment>
<evidence type="ECO:0000259" key="9">
    <source>
        <dbReference type="PROSITE" id="PS50885"/>
    </source>
</evidence>
<evidence type="ECO:0000256" key="4">
    <source>
        <dbReference type="ARBA" id="ARBA00029447"/>
    </source>
</evidence>
<organism evidence="10 11">
    <name type="scientific">Rhodovastum atsumiense</name>
    <dbReference type="NCBI Taxonomy" id="504468"/>
    <lineage>
        <taxon>Bacteria</taxon>
        <taxon>Pseudomonadati</taxon>
        <taxon>Pseudomonadota</taxon>
        <taxon>Alphaproteobacteria</taxon>
        <taxon>Acetobacterales</taxon>
        <taxon>Acetobacteraceae</taxon>
        <taxon>Rhodovastum</taxon>
    </lineage>
</organism>
<dbReference type="SUPFAM" id="SSF141371">
    <property type="entry name" value="PilZ domain-like"/>
    <property type="match status" value="1"/>
</dbReference>
<sequence length="663" mass="69449">MSYFLHHLGLRTKVIIAFTAVLLCAAAQGWLALDGIGRVNSVSRELATNALPSARALGRIAQLIERLRFYQSFELLVDTAERPARTQMTAKVRAELTEALRTYAPLVSGGEEQRLWTEIEASWTRYATLSDRFTATRDPAEARRSLLGEMVAPMDALRRAIDGDLAFQVTDGARAIATADTTGDSAGLGIEIALGLTLLLCLGIGLFIDRGIAGPVRLLTEAMRRLARREMDVPIPGTGRGDEMGAIAGAVQVFKDNMLQADRLAAEQEAERAAKERRQAAMDRYTEDFGTSISGVMASLASSADSMRKAAQTMAEAAGSVHEEASSTARGAEHTSQQLTSVAAAIDELTSSVGEISRQVTTASQVAREAVQRADASQAKMQGLADTTTRIGGVVQLIEDIAGQTNLLALNATIEAARAGEAGKGFAVVAGEVKKLAGQTGRATSEIGGQIGAVRAATGESVAAMADIAQIIGRLDQISAHIATAVEQQNATARAIATNLQTVSAAGTQASAAMRKMVGVSDQAGAVSHEVLQAAQGIGEEAARLRSEVDQFLAAVRDDSGTRRRYERISGNGTTTTLSANGRGPASVEVHDISRSGIALACDWRLPPGAEVSLAFPAAGGPIIARVVRAGEGGMALLFRQDAESLARIDRVIVAIGGGRQAA</sequence>
<evidence type="ECO:0000256" key="3">
    <source>
        <dbReference type="ARBA" id="ARBA00023224"/>
    </source>
</evidence>
<keyword evidence="3 5" id="KW-0807">Transducer</keyword>
<proteinExistence type="inferred from homology"/>
<keyword evidence="2" id="KW-1003">Cell membrane</keyword>
<dbReference type="SMART" id="SM00283">
    <property type="entry name" value="MA"/>
    <property type="match status" value="1"/>
</dbReference>
<dbReference type="PANTHER" id="PTHR32089">
    <property type="entry name" value="METHYL-ACCEPTING CHEMOTAXIS PROTEIN MCPB"/>
    <property type="match status" value="1"/>
</dbReference>
<feature type="domain" description="HAMP" evidence="9">
    <location>
        <begin position="210"/>
        <end position="263"/>
    </location>
</feature>
<keyword evidence="11" id="KW-1185">Reference proteome</keyword>
<dbReference type="OrthoDB" id="2489132at2"/>
<protein>
    <submittedName>
        <fullName evidence="10">HAMP domain-containing protein</fullName>
    </submittedName>
</protein>
<keyword evidence="2" id="KW-0472">Membrane</keyword>
<dbReference type="PROSITE" id="PS50192">
    <property type="entry name" value="T_SNARE"/>
    <property type="match status" value="1"/>
</dbReference>
<dbReference type="GO" id="GO:0005886">
    <property type="term" value="C:plasma membrane"/>
    <property type="evidence" value="ECO:0007669"/>
    <property type="project" value="UniProtKB-SubCell"/>
</dbReference>
<feature type="domain" description="T-SNARE coiled-coil homology" evidence="8">
    <location>
        <begin position="455"/>
        <end position="517"/>
    </location>
</feature>
<reference evidence="10 11" key="1">
    <citation type="submission" date="2019-09" db="EMBL/GenBank/DDBJ databases">
        <title>Genome sequence of Rhodovastum atsumiense, a diverse member of the Acetobacteraceae family of non-sulfur purple photosynthetic bacteria.</title>
        <authorList>
            <person name="Meyer T."/>
            <person name="Kyndt J."/>
        </authorList>
    </citation>
    <scope>NUCLEOTIDE SEQUENCE [LARGE SCALE GENOMIC DNA]</scope>
    <source>
        <strain evidence="10 11">DSM 21279</strain>
    </source>
</reference>
<dbReference type="EMBL" id="VWPK01000021">
    <property type="protein sequence ID" value="KAA5611399.1"/>
    <property type="molecule type" value="Genomic_DNA"/>
</dbReference>
<dbReference type="InterPro" id="IPR009875">
    <property type="entry name" value="PilZ_domain"/>
</dbReference>
<dbReference type="Pfam" id="PF07238">
    <property type="entry name" value="PilZ"/>
    <property type="match status" value="1"/>
</dbReference>
<dbReference type="Gene3D" id="2.40.10.220">
    <property type="entry name" value="predicted glycosyltransferase like domains"/>
    <property type="match status" value="1"/>
</dbReference>
<dbReference type="PANTHER" id="PTHR32089:SF112">
    <property type="entry name" value="LYSOZYME-LIKE PROTEIN-RELATED"/>
    <property type="match status" value="1"/>
</dbReference>
<evidence type="ECO:0000256" key="1">
    <source>
        <dbReference type="ARBA" id="ARBA00004429"/>
    </source>
</evidence>
<dbReference type="Pfam" id="PF00015">
    <property type="entry name" value="MCPsignal"/>
    <property type="match status" value="1"/>
</dbReference>